<reference evidence="1" key="1">
    <citation type="submission" date="2021-02" db="EMBL/GenBank/DDBJ databases">
        <title>Infant gut strain persistence is associated with maternal origin, phylogeny, and functional potential including surface adhesion and iron acquisition.</title>
        <authorList>
            <person name="Lou Y.C."/>
        </authorList>
    </citation>
    <scope>NUCLEOTIDE SEQUENCE</scope>
    <source>
        <strain evidence="1">L2_039_000G1_dasL2_039_000G1_maxbin2.maxbin.077</strain>
    </source>
</reference>
<comment type="caution">
    <text evidence="1">The sequence shown here is derived from an EMBL/GenBank/DDBJ whole genome shotgun (WGS) entry which is preliminary data.</text>
</comment>
<sequence>MRRSLSIADFTVFKLYLVDTGLLRKLAKLPATAFGILFANRFRRRLPSGGIVKFLFSSGADSL</sequence>
<accession>A0A9E1GMK9</accession>
<dbReference type="Proteomes" id="UP000811365">
    <property type="component" value="Unassembled WGS sequence"/>
</dbReference>
<organism evidence="1 2">
    <name type="scientific">Faecalibacterium prausnitzii</name>
    <dbReference type="NCBI Taxonomy" id="853"/>
    <lineage>
        <taxon>Bacteria</taxon>
        <taxon>Bacillati</taxon>
        <taxon>Bacillota</taxon>
        <taxon>Clostridia</taxon>
        <taxon>Eubacteriales</taxon>
        <taxon>Oscillospiraceae</taxon>
        <taxon>Faecalibacterium</taxon>
    </lineage>
</organism>
<evidence type="ECO:0000313" key="1">
    <source>
        <dbReference type="EMBL" id="MBS6623120.1"/>
    </source>
</evidence>
<proteinExistence type="predicted"/>
<protein>
    <submittedName>
        <fullName evidence="1">Uncharacterized protein</fullName>
    </submittedName>
</protein>
<evidence type="ECO:0000313" key="2">
    <source>
        <dbReference type="Proteomes" id="UP000811365"/>
    </source>
</evidence>
<dbReference type="AlphaFoldDB" id="A0A9E1GMK9"/>
<dbReference type="EMBL" id="JAGZYH010000070">
    <property type="protein sequence ID" value="MBS6623120.1"/>
    <property type="molecule type" value="Genomic_DNA"/>
</dbReference>
<name>A0A9E1GMK9_9FIRM</name>
<gene>
    <name evidence="1" type="ORF">KH315_13345</name>
</gene>